<dbReference type="Gene3D" id="3.40.50.300">
    <property type="entry name" value="P-loop containing nucleotide triphosphate hydrolases"/>
    <property type="match status" value="1"/>
</dbReference>
<comment type="similarity">
    <text evidence="1 11">Belongs to the thymidylate kinase family.</text>
</comment>
<evidence type="ECO:0000256" key="10">
    <source>
        <dbReference type="ARBA" id="ARBA00057735"/>
    </source>
</evidence>
<dbReference type="NCBIfam" id="TIGR00041">
    <property type="entry name" value="DTMP_kinase"/>
    <property type="match status" value="1"/>
</dbReference>
<dbReference type="EC" id="2.7.4.9" evidence="2 11"/>
<dbReference type="PANTHER" id="PTHR10344">
    <property type="entry name" value="THYMIDYLATE KINASE"/>
    <property type="match status" value="1"/>
</dbReference>
<evidence type="ECO:0000256" key="11">
    <source>
        <dbReference type="HAMAP-Rule" id="MF_00165"/>
    </source>
</evidence>
<dbReference type="InterPro" id="IPR018095">
    <property type="entry name" value="Thymidylate_kin_CS"/>
</dbReference>
<dbReference type="GO" id="GO:0005524">
    <property type="term" value="F:ATP binding"/>
    <property type="evidence" value="ECO:0007669"/>
    <property type="project" value="UniProtKB-UniRule"/>
</dbReference>
<evidence type="ECO:0000256" key="5">
    <source>
        <dbReference type="ARBA" id="ARBA00022727"/>
    </source>
</evidence>
<dbReference type="GO" id="GO:0006235">
    <property type="term" value="P:dTTP biosynthetic process"/>
    <property type="evidence" value="ECO:0007669"/>
    <property type="project" value="UniProtKB-UniRule"/>
</dbReference>
<dbReference type="FunFam" id="3.40.50.300:FF:000225">
    <property type="entry name" value="Thymidylate kinase"/>
    <property type="match status" value="1"/>
</dbReference>
<proteinExistence type="inferred from homology"/>
<dbReference type="InterPro" id="IPR039430">
    <property type="entry name" value="Thymidylate_kin-like_dom"/>
</dbReference>
<evidence type="ECO:0000313" key="13">
    <source>
        <dbReference type="EMBL" id="SHE87730.1"/>
    </source>
</evidence>
<dbReference type="InterPro" id="IPR018094">
    <property type="entry name" value="Thymidylate_kinase"/>
</dbReference>
<sequence>MFITFEGIDGCGKTTQIRLISDFIKNLKYGIILVREPGSTPISEKIRQLLLEKDNVMSPEAEAYLYAASRAELVKKVIRPALKEGNIVICDRFLDSSLVYQGIGRGLGLQAVYELNAMAVGELKPDLTVLLDIDPIVARSRLKGRDRLENEQLDFYNKVREGYLYLARREPERIKVVDGGRGVKEVFEDVLSIIKKSIGRELL</sequence>
<protein>
    <recommendedName>
        <fullName evidence="3 11">Thymidylate kinase</fullName>
        <ecNumber evidence="2 11">2.7.4.9</ecNumber>
    </recommendedName>
    <alternativeName>
        <fullName evidence="11">dTMP kinase</fullName>
    </alternativeName>
</protein>
<dbReference type="GO" id="GO:0004798">
    <property type="term" value="F:dTMP kinase activity"/>
    <property type="evidence" value="ECO:0007669"/>
    <property type="project" value="UniProtKB-UniRule"/>
</dbReference>
<dbReference type="GO" id="GO:0005829">
    <property type="term" value="C:cytosol"/>
    <property type="evidence" value="ECO:0007669"/>
    <property type="project" value="TreeGrafter"/>
</dbReference>
<dbReference type="CDD" id="cd01672">
    <property type="entry name" value="TMPK"/>
    <property type="match status" value="1"/>
</dbReference>
<keyword evidence="6 11" id="KW-0547">Nucleotide-binding</keyword>
<dbReference type="GO" id="GO:0006227">
    <property type="term" value="P:dUDP biosynthetic process"/>
    <property type="evidence" value="ECO:0007669"/>
    <property type="project" value="TreeGrafter"/>
</dbReference>
<dbReference type="RefSeq" id="WP_073342153.1">
    <property type="nucleotide sequence ID" value="NZ_FQVH01000007.1"/>
</dbReference>
<name>A0A1M4X2N6_9THEO</name>
<dbReference type="PROSITE" id="PS01331">
    <property type="entry name" value="THYMIDYLATE_KINASE"/>
    <property type="match status" value="1"/>
</dbReference>
<dbReference type="PANTHER" id="PTHR10344:SF4">
    <property type="entry name" value="UMP-CMP KINASE 2, MITOCHONDRIAL"/>
    <property type="match status" value="1"/>
</dbReference>
<gene>
    <name evidence="11" type="primary">tmk</name>
    <name evidence="13" type="ORF">SAMN02746089_00931</name>
</gene>
<evidence type="ECO:0000256" key="6">
    <source>
        <dbReference type="ARBA" id="ARBA00022741"/>
    </source>
</evidence>
<accession>A0A1M4X2N6</accession>
<evidence type="ECO:0000256" key="9">
    <source>
        <dbReference type="ARBA" id="ARBA00048743"/>
    </source>
</evidence>
<dbReference type="GO" id="GO:0006233">
    <property type="term" value="P:dTDP biosynthetic process"/>
    <property type="evidence" value="ECO:0007669"/>
    <property type="project" value="InterPro"/>
</dbReference>
<feature type="domain" description="Thymidylate kinase-like" evidence="12">
    <location>
        <begin position="5"/>
        <end position="189"/>
    </location>
</feature>
<keyword evidence="5 11" id="KW-0545">Nucleotide biosynthesis</keyword>
<dbReference type="EMBL" id="FQVH01000007">
    <property type="protein sequence ID" value="SHE87730.1"/>
    <property type="molecule type" value="Genomic_DNA"/>
</dbReference>
<evidence type="ECO:0000256" key="7">
    <source>
        <dbReference type="ARBA" id="ARBA00022777"/>
    </source>
</evidence>
<keyword evidence="14" id="KW-1185">Reference proteome</keyword>
<reference evidence="13 14" key="1">
    <citation type="submission" date="2016-11" db="EMBL/GenBank/DDBJ databases">
        <authorList>
            <person name="Jaros S."/>
            <person name="Januszkiewicz K."/>
            <person name="Wedrychowicz H."/>
        </authorList>
    </citation>
    <scope>NUCLEOTIDE SEQUENCE [LARGE SCALE GENOMIC DNA]</scope>
    <source>
        <strain evidence="13 14">DSM 17918</strain>
    </source>
</reference>
<dbReference type="HAMAP" id="MF_00165">
    <property type="entry name" value="Thymidylate_kinase"/>
    <property type="match status" value="1"/>
</dbReference>
<organism evidence="13 14">
    <name type="scientific">Caldanaerobius fijiensis DSM 17918</name>
    <dbReference type="NCBI Taxonomy" id="1121256"/>
    <lineage>
        <taxon>Bacteria</taxon>
        <taxon>Bacillati</taxon>
        <taxon>Bacillota</taxon>
        <taxon>Clostridia</taxon>
        <taxon>Thermoanaerobacterales</taxon>
        <taxon>Thermoanaerobacteraceae</taxon>
        <taxon>Caldanaerobius</taxon>
    </lineage>
</organism>
<comment type="function">
    <text evidence="10 11">Phosphorylation of dTMP to form dTDP in both de novo and salvage pathways of dTTP synthesis.</text>
</comment>
<dbReference type="InterPro" id="IPR027417">
    <property type="entry name" value="P-loop_NTPase"/>
</dbReference>
<evidence type="ECO:0000256" key="2">
    <source>
        <dbReference type="ARBA" id="ARBA00012980"/>
    </source>
</evidence>
<dbReference type="Pfam" id="PF02223">
    <property type="entry name" value="Thymidylate_kin"/>
    <property type="match status" value="1"/>
</dbReference>
<keyword evidence="4 11" id="KW-0808">Transferase</keyword>
<evidence type="ECO:0000313" key="14">
    <source>
        <dbReference type="Proteomes" id="UP000184088"/>
    </source>
</evidence>
<evidence type="ECO:0000256" key="4">
    <source>
        <dbReference type="ARBA" id="ARBA00022679"/>
    </source>
</evidence>
<evidence type="ECO:0000259" key="12">
    <source>
        <dbReference type="Pfam" id="PF02223"/>
    </source>
</evidence>
<feature type="binding site" evidence="11">
    <location>
        <begin position="7"/>
        <end position="14"/>
    </location>
    <ligand>
        <name>ATP</name>
        <dbReference type="ChEBI" id="CHEBI:30616"/>
    </ligand>
</feature>
<keyword evidence="8 11" id="KW-0067">ATP-binding</keyword>
<dbReference type="AlphaFoldDB" id="A0A1M4X2N6"/>
<keyword evidence="7 11" id="KW-0418">Kinase</keyword>
<dbReference type="Proteomes" id="UP000184088">
    <property type="component" value="Unassembled WGS sequence"/>
</dbReference>
<evidence type="ECO:0000256" key="1">
    <source>
        <dbReference type="ARBA" id="ARBA00009776"/>
    </source>
</evidence>
<dbReference type="OrthoDB" id="9774907at2"/>
<dbReference type="SUPFAM" id="SSF52540">
    <property type="entry name" value="P-loop containing nucleoside triphosphate hydrolases"/>
    <property type="match status" value="1"/>
</dbReference>
<dbReference type="STRING" id="1121256.SAMN02746089_00931"/>
<comment type="catalytic activity">
    <reaction evidence="9 11">
        <text>dTMP + ATP = dTDP + ADP</text>
        <dbReference type="Rhea" id="RHEA:13517"/>
        <dbReference type="ChEBI" id="CHEBI:30616"/>
        <dbReference type="ChEBI" id="CHEBI:58369"/>
        <dbReference type="ChEBI" id="CHEBI:63528"/>
        <dbReference type="ChEBI" id="CHEBI:456216"/>
        <dbReference type="EC" id="2.7.4.9"/>
    </reaction>
</comment>
<evidence type="ECO:0000256" key="8">
    <source>
        <dbReference type="ARBA" id="ARBA00022840"/>
    </source>
</evidence>
<evidence type="ECO:0000256" key="3">
    <source>
        <dbReference type="ARBA" id="ARBA00017144"/>
    </source>
</evidence>